<dbReference type="Proteomes" id="UP001163046">
    <property type="component" value="Unassembled WGS sequence"/>
</dbReference>
<protein>
    <submittedName>
        <fullName evidence="2">Protein dispatched 1</fullName>
    </submittedName>
</protein>
<organism evidence="2 3">
    <name type="scientific">Desmophyllum pertusum</name>
    <dbReference type="NCBI Taxonomy" id="174260"/>
    <lineage>
        <taxon>Eukaryota</taxon>
        <taxon>Metazoa</taxon>
        <taxon>Cnidaria</taxon>
        <taxon>Anthozoa</taxon>
        <taxon>Hexacorallia</taxon>
        <taxon>Scleractinia</taxon>
        <taxon>Caryophylliina</taxon>
        <taxon>Caryophylliidae</taxon>
        <taxon>Desmophyllum</taxon>
    </lineage>
</organism>
<evidence type="ECO:0000313" key="3">
    <source>
        <dbReference type="Proteomes" id="UP001163046"/>
    </source>
</evidence>
<proteinExistence type="predicted"/>
<sequence length="163" mass="18084">MGPSNDMFLKYTVSLPAGSYDDLVYDDLYNEQLKEGIPGRDGVELASFKFSGYKYDQFSQKLLSELFGIFAGTSILTNYLLMITYFPAVVALHEKWVLKYAGGQTLDGVSAVLPTELASEHEDAELLQAAPTAQRHGQKAEKQTCSEQPCHTKGNKLLYPADY</sequence>
<dbReference type="EMBL" id="MU826593">
    <property type="protein sequence ID" value="KAJ7375653.1"/>
    <property type="molecule type" value="Genomic_DNA"/>
</dbReference>
<reference evidence="2" key="1">
    <citation type="submission" date="2023-01" db="EMBL/GenBank/DDBJ databases">
        <title>Genome assembly of the deep-sea coral Lophelia pertusa.</title>
        <authorList>
            <person name="Herrera S."/>
            <person name="Cordes E."/>
        </authorList>
    </citation>
    <scope>NUCLEOTIDE SEQUENCE</scope>
    <source>
        <strain evidence="2">USNM1676648</strain>
        <tissue evidence="2">Polyp</tissue>
    </source>
</reference>
<feature type="transmembrane region" description="Helical" evidence="1">
    <location>
        <begin position="66"/>
        <end position="92"/>
    </location>
</feature>
<accession>A0A9W9Z808</accession>
<keyword evidence="3" id="KW-1185">Reference proteome</keyword>
<keyword evidence="1" id="KW-1133">Transmembrane helix</keyword>
<evidence type="ECO:0000313" key="2">
    <source>
        <dbReference type="EMBL" id="KAJ7375653.1"/>
    </source>
</evidence>
<evidence type="ECO:0000256" key="1">
    <source>
        <dbReference type="SAM" id="Phobius"/>
    </source>
</evidence>
<keyword evidence="1" id="KW-0812">Transmembrane</keyword>
<comment type="caution">
    <text evidence="2">The sequence shown here is derived from an EMBL/GenBank/DDBJ whole genome shotgun (WGS) entry which is preliminary data.</text>
</comment>
<dbReference type="AlphaFoldDB" id="A0A9W9Z808"/>
<gene>
    <name evidence="2" type="primary">DISP1_14</name>
    <name evidence="2" type="ORF">OS493_039812</name>
</gene>
<name>A0A9W9Z808_9CNID</name>
<keyword evidence="1" id="KW-0472">Membrane</keyword>
<dbReference type="OrthoDB" id="193905at2759"/>